<comment type="similarity">
    <text evidence="4 10">Belongs to the glycosyl hydrolase 13 family. GlgB subfamily.</text>
</comment>
<dbReference type="PANTHER" id="PTHR43651">
    <property type="entry name" value="1,4-ALPHA-GLUCAN-BRANCHING ENZYME"/>
    <property type="match status" value="1"/>
</dbReference>
<evidence type="ECO:0000256" key="11">
    <source>
        <dbReference type="PIRSR" id="PIRSR000463-1"/>
    </source>
</evidence>
<feature type="active site" description="Proton donor" evidence="10 11">
    <location>
        <position position="355"/>
    </location>
</feature>
<comment type="subunit">
    <text evidence="10">Monomer.</text>
</comment>
<dbReference type="SMART" id="SM00642">
    <property type="entry name" value="Aamy"/>
    <property type="match status" value="1"/>
</dbReference>
<organism evidence="14 15">
    <name type="scientific">Priestia megaterium</name>
    <name type="common">Bacillus megaterium</name>
    <dbReference type="NCBI Taxonomy" id="1404"/>
    <lineage>
        <taxon>Bacteria</taxon>
        <taxon>Bacillati</taxon>
        <taxon>Bacillota</taxon>
        <taxon>Bacilli</taxon>
        <taxon>Bacillales</taxon>
        <taxon>Bacillaceae</taxon>
        <taxon>Priestia</taxon>
    </lineage>
</organism>
<dbReference type="InterPro" id="IPR017853">
    <property type="entry name" value="GH"/>
</dbReference>
<keyword evidence="9 10" id="KW-0119">Carbohydrate metabolism</keyword>
<dbReference type="Gene3D" id="2.60.40.10">
    <property type="entry name" value="Immunoglobulins"/>
    <property type="match status" value="1"/>
</dbReference>
<evidence type="ECO:0000256" key="12">
    <source>
        <dbReference type="SAM" id="MobiDB-lite"/>
    </source>
</evidence>
<evidence type="ECO:0000256" key="3">
    <source>
        <dbReference type="ARBA" id="ARBA00004964"/>
    </source>
</evidence>
<dbReference type="FunFam" id="2.60.40.1180:FF:000002">
    <property type="entry name" value="1,4-alpha-glucan branching enzyme GlgB"/>
    <property type="match status" value="1"/>
</dbReference>
<feature type="active site" description="Nucleophile" evidence="10 11">
    <location>
        <position position="311"/>
    </location>
</feature>
<evidence type="ECO:0000256" key="10">
    <source>
        <dbReference type="HAMAP-Rule" id="MF_00685"/>
    </source>
</evidence>
<accession>A0A6H1P9J2</accession>
<dbReference type="GO" id="GO:0043169">
    <property type="term" value="F:cation binding"/>
    <property type="evidence" value="ECO:0007669"/>
    <property type="project" value="InterPro"/>
</dbReference>
<gene>
    <name evidence="10 14" type="primary">glgB</name>
    <name evidence="14" type="ORF">HFZ78_29065</name>
</gene>
<evidence type="ECO:0000256" key="5">
    <source>
        <dbReference type="ARBA" id="ARBA00022600"/>
    </source>
</evidence>
<dbReference type="UniPathway" id="UPA00164"/>
<dbReference type="GO" id="GO:0004553">
    <property type="term" value="F:hydrolase activity, hydrolyzing O-glycosyl compounds"/>
    <property type="evidence" value="ECO:0007669"/>
    <property type="project" value="InterPro"/>
</dbReference>
<dbReference type="SUPFAM" id="SSF81296">
    <property type="entry name" value="E set domains"/>
    <property type="match status" value="1"/>
</dbReference>
<evidence type="ECO:0000313" key="15">
    <source>
        <dbReference type="Proteomes" id="UP000501868"/>
    </source>
</evidence>
<evidence type="ECO:0000259" key="13">
    <source>
        <dbReference type="SMART" id="SM00642"/>
    </source>
</evidence>
<dbReference type="InterPro" id="IPR006048">
    <property type="entry name" value="A-amylase/branching_C"/>
</dbReference>
<dbReference type="SUPFAM" id="SSF51445">
    <property type="entry name" value="(Trans)glycosidases"/>
    <property type="match status" value="1"/>
</dbReference>
<keyword evidence="8 10" id="KW-0320">Glycogen biosynthesis</keyword>
<feature type="domain" description="Glycosyl hydrolase family 13 catalytic" evidence="13">
    <location>
        <begin position="154"/>
        <end position="501"/>
    </location>
</feature>
<comment type="pathway">
    <text evidence="3 10">Glycan biosynthesis; glycogen biosynthesis.</text>
</comment>
<feature type="region of interest" description="Disordered" evidence="12">
    <location>
        <begin position="624"/>
        <end position="647"/>
    </location>
</feature>
<dbReference type="Pfam" id="PF00128">
    <property type="entry name" value="Alpha-amylase"/>
    <property type="match status" value="2"/>
</dbReference>
<dbReference type="InterPro" id="IPR037439">
    <property type="entry name" value="Branching_enzy"/>
</dbReference>
<name>A0A6H1P9J2_PRIMG</name>
<evidence type="ECO:0000256" key="7">
    <source>
        <dbReference type="ARBA" id="ARBA00022679"/>
    </source>
</evidence>
<dbReference type="EMBL" id="CP051128">
    <property type="protein sequence ID" value="QIZ10280.1"/>
    <property type="molecule type" value="Genomic_DNA"/>
</dbReference>
<dbReference type="EC" id="2.4.1.18" evidence="10"/>
<evidence type="ECO:0000256" key="6">
    <source>
        <dbReference type="ARBA" id="ARBA00022676"/>
    </source>
</evidence>
<sequence>MTVNTFFPTDYQLHLFHEGNFFQSHQLFGAHIFKNSDKVYTRFCVWAPNAMQVRLAGDFNNWNGEGYELQKVNDEGVWILIVNRDLTGKLYKFEIITHSGERLLKSDPFAFYSEIRPNTASIVYSLNHYEWQDNHWMNRRGKKNLLSEPVVIYELHLGSWKKKEDGEYLSYKELALELIPYVIEHGFTHIELLPLVEHPLDASWGYQGTGYFSVTSRYGTPDEFREFVDLIHQNGIGVILDWVPGHFCKDAHGLYRFDGTHIYSYSTASDRENAVWGTANFDLGKGEVQSFLISNAQFWIDYFHIDGFRMDAVANIIYWPNGSNEKRENPFGINFLKKLNQHVHEYEPHFLMIGEDSTEFPNVTTSVTYGGLGFDYKWNMGWMNDMLEYMETPPYSRSHVHSNVTFSFLYAFLENFMLPFSHDEVVHGKKSLLDKMPGDYWEKFAQLRLLLGYMFAHPGKKLLFMGFELGQFSEWKDKEQLDWNLMDYEMHQKLNAYVKFLTKFYKRSKALYELDHLQDGFEWIDANNSHQSVFSFMRKGKKSEETLVVICNFTGVNYPMYKIGVPKSGEYREIFNSDHIEYGGAGLVNKKTIIAEEEPFHGQPFSLNLAIPPFGFQIIRPVKKRKERKGNGKEEVRSHVISRRERK</sequence>
<dbReference type="GO" id="GO:0005978">
    <property type="term" value="P:glycogen biosynthetic process"/>
    <property type="evidence" value="ECO:0007669"/>
    <property type="project" value="UniProtKB-UniRule"/>
</dbReference>
<evidence type="ECO:0000256" key="8">
    <source>
        <dbReference type="ARBA" id="ARBA00023056"/>
    </source>
</evidence>
<dbReference type="InterPro" id="IPR004193">
    <property type="entry name" value="Glyco_hydro_13_N"/>
</dbReference>
<dbReference type="PIRSF" id="PIRSF000463">
    <property type="entry name" value="GlgB"/>
    <property type="match status" value="1"/>
</dbReference>
<keyword evidence="7 10" id="KW-0808">Transferase</keyword>
<dbReference type="InterPro" id="IPR013780">
    <property type="entry name" value="Glyco_hydro_b"/>
</dbReference>
<reference evidence="14 15" key="2">
    <citation type="submission" date="2020-04" db="EMBL/GenBank/DDBJ databases">
        <authorList>
            <person name="Fomenkov A."/>
            <person name="Anton B.P."/>
            <person name="Roberts R.J."/>
        </authorList>
    </citation>
    <scope>NUCLEOTIDE SEQUENCE [LARGE SCALE GENOMIC DNA]</scope>
    <source>
        <strain evidence="14 15">S2</strain>
    </source>
</reference>
<dbReference type="Pfam" id="PF02806">
    <property type="entry name" value="Alpha-amylase_C"/>
    <property type="match status" value="1"/>
</dbReference>
<dbReference type="CDD" id="cd11322">
    <property type="entry name" value="AmyAc_Glg_BE"/>
    <property type="match status" value="1"/>
</dbReference>
<dbReference type="FunFam" id="3.20.20.80:FF:000003">
    <property type="entry name" value="1,4-alpha-glucan branching enzyme GlgB"/>
    <property type="match status" value="1"/>
</dbReference>
<dbReference type="PANTHER" id="PTHR43651:SF3">
    <property type="entry name" value="1,4-ALPHA-GLUCAN-BRANCHING ENZYME"/>
    <property type="match status" value="1"/>
</dbReference>
<protein>
    <recommendedName>
        <fullName evidence="10">1,4-alpha-glucan branching enzyme GlgB</fullName>
        <ecNumber evidence="10">2.4.1.18</ecNumber>
    </recommendedName>
    <alternativeName>
        <fullName evidence="10">1,4-alpha-D-glucan:1,4-alpha-D-glucan 6-glucosyl-transferase</fullName>
    </alternativeName>
    <alternativeName>
        <fullName evidence="10">Alpha-(1-&gt;4)-glucan branching enzyme</fullName>
    </alternativeName>
    <alternativeName>
        <fullName evidence="10">Glycogen branching enzyme</fullName>
        <shortName evidence="10">BE</shortName>
    </alternativeName>
</protein>
<evidence type="ECO:0000256" key="4">
    <source>
        <dbReference type="ARBA" id="ARBA00009000"/>
    </source>
</evidence>
<dbReference type="Pfam" id="PF02922">
    <property type="entry name" value="CBM_48"/>
    <property type="match status" value="1"/>
</dbReference>
<evidence type="ECO:0000256" key="1">
    <source>
        <dbReference type="ARBA" id="ARBA00000826"/>
    </source>
</evidence>
<dbReference type="GO" id="GO:0005829">
    <property type="term" value="C:cytosol"/>
    <property type="evidence" value="ECO:0007669"/>
    <property type="project" value="TreeGrafter"/>
</dbReference>
<dbReference type="InterPro" id="IPR044143">
    <property type="entry name" value="GlgB_N_E_set_prok"/>
</dbReference>
<dbReference type="InterPro" id="IPR014756">
    <property type="entry name" value="Ig_E-set"/>
</dbReference>
<proteinExistence type="inferred from homology"/>
<dbReference type="NCBIfam" id="NF003811">
    <property type="entry name" value="PRK05402.1"/>
    <property type="match status" value="1"/>
</dbReference>
<evidence type="ECO:0000256" key="9">
    <source>
        <dbReference type="ARBA" id="ARBA00023277"/>
    </source>
</evidence>
<dbReference type="Proteomes" id="UP000501868">
    <property type="component" value="Chromosome"/>
</dbReference>
<dbReference type="InterPro" id="IPR006407">
    <property type="entry name" value="GlgB"/>
</dbReference>
<reference evidence="14 15" key="1">
    <citation type="submission" date="2020-04" db="EMBL/GenBank/DDBJ databases">
        <title>Genome-Wide Identification of 5-Methylcytosine Sites in Bacterial Genomes By High-Throughput Sequencing of MspJI Restriction Fragments.</title>
        <authorList>
            <person name="Wu V."/>
        </authorList>
    </citation>
    <scope>NUCLEOTIDE SEQUENCE [LARGE SCALE GENOMIC DNA]</scope>
    <source>
        <strain evidence="14 15">S2</strain>
    </source>
</reference>
<dbReference type="GO" id="GO:0003844">
    <property type="term" value="F:1,4-alpha-glucan branching enzyme activity"/>
    <property type="evidence" value="ECO:0007669"/>
    <property type="project" value="UniProtKB-UniRule"/>
</dbReference>
<feature type="compositionally biased region" description="Basic and acidic residues" evidence="12">
    <location>
        <begin position="629"/>
        <end position="638"/>
    </location>
</feature>
<dbReference type="SUPFAM" id="SSF51011">
    <property type="entry name" value="Glycosyl hydrolase domain"/>
    <property type="match status" value="1"/>
</dbReference>
<keyword evidence="6 10" id="KW-0328">Glycosyltransferase</keyword>
<evidence type="ECO:0000256" key="2">
    <source>
        <dbReference type="ARBA" id="ARBA00002953"/>
    </source>
</evidence>
<comment type="catalytic activity">
    <reaction evidence="1 10">
        <text>Transfers a segment of a (1-&gt;4)-alpha-D-glucan chain to a primary hydroxy group in a similar glucan chain.</text>
        <dbReference type="EC" id="2.4.1.18"/>
    </reaction>
</comment>
<dbReference type="NCBIfam" id="TIGR01515">
    <property type="entry name" value="branching_enzym"/>
    <property type="match status" value="1"/>
</dbReference>
<keyword evidence="5 10" id="KW-0321">Glycogen metabolism</keyword>
<dbReference type="AlphaFoldDB" id="A0A6H1P9J2"/>
<dbReference type="HAMAP" id="MF_00685">
    <property type="entry name" value="GlgB"/>
    <property type="match status" value="1"/>
</dbReference>
<dbReference type="CDD" id="cd02855">
    <property type="entry name" value="E_set_GBE_prok_N"/>
    <property type="match status" value="1"/>
</dbReference>
<dbReference type="Gene3D" id="2.60.40.1180">
    <property type="entry name" value="Golgi alpha-mannosidase II"/>
    <property type="match status" value="1"/>
</dbReference>
<dbReference type="InterPro" id="IPR006047">
    <property type="entry name" value="GH13_cat_dom"/>
</dbReference>
<dbReference type="InterPro" id="IPR013783">
    <property type="entry name" value="Ig-like_fold"/>
</dbReference>
<evidence type="ECO:0000313" key="14">
    <source>
        <dbReference type="EMBL" id="QIZ10280.1"/>
    </source>
</evidence>
<comment type="function">
    <text evidence="2 10">Catalyzes the formation of the alpha-1,6-glucosidic linkages in glycogen by scission of a 1,4-alpha-linked oligosaccharide from growing alpha-1,4-glucan chains and the subsequent attachment of the oligosaccharide to the alpha-1,6 position.</text>
</comment>
<dbReference type="NCBIfam" id="NF008967">
    <property type="entry name" value="PRK12313.1"/>
    <property type="match status" value="1"/>
</dbReference>
<dbReference type="Gene3D" id="3.20.20.80">
    <property type="entry name" value="Glycosidases"/>
    <property type="match status" value="1"/>
</dbReference>